<dbReference type="EMBL" id="RSCE01000013">
    <property type="protein sequence ID" value="RSH78302.1"/>
    <property type="molecule type" value="Genomic_DNA"/>
</dbReference>
<feature type="region of interest" description="Disordered" evidence="1">
    <location>
        <begin position="43"/>
        <end position="114"/>
    </location>
</feature>
<evidence type="ECO:0000256" key="1">
    <source>
        <dbReference type="SAM" id="MobiDB-lite"/>
    </source>
</evidence>
<organism evidence="2 3">
    <name type="scientific">Apiotrichum porosum</name>
    <dbReference type="NCBI Taxonomy" id="105984"/>
    <lineage>
        <taxon>Eukaryota</taxon>
        <taxon>Fungi</taxon>
        <taxon>Dikarya</taxon>
        <taxon>Basidiomycota</taxon>
        <taxon>Agaricomycotina</taxon>
        <taxon>Tremellomycetes</taxon>
        <taxon>Trichosporonales</taxon>
        <taxon>Trichosporonaceae</taxon>
        <taxon>Apiotrichum</taxon>
    </lineage>
</organism>
<feature type="compositionally biased region" description="Basic and acidic residues" evidence="1">
    <location>
        <begin position="71"/>
        <end position="97"/>
    </location>
</feature>
<proteinExistence type="predicted"/>
<protein>
    <submittedName>
        <fullName evidence="2">Uncharacterized protein</fullName>
    </submittedName>
</protein>
<dbReference type="AlphaFoldDB" id="A0A427XHK0"/>
<dbReference type="RefSeq" id="XP_028473449.1">
    <property type="nucleotide sequence ID" value="XM_028618493.1"/>
</dbReference>
<reference evidence="2 3" key="1">
    <citation type="submission" date="2018-11" db="EMBL/GenBank/DDBJ databases">
        <title>Genome sequence of Apiotrichum porosum DSM 27194.</title>
        <authorList>
            <person name="Aliyu H."/>
            <person name="Gorte O."/>
            <person name="Ochsenreither K."/>
        </authorList>
    </citation>
    <scope>NUCLEOTIDE SEQUENCE [LARGE SCALE GENOMIC DNA]</scope>
    <source>
        <strain evidence="2 3">DSM 27194</strain>
    </source>
</reference>
<name>A0A427XHK0_9TREE</name>
<evidence type="ECO:0000313" key="2">
    <source>
        <dbReference type="EMBL" id="RSH78302.1"/>
    </source>
</evidence>
<dbReference type="GeneID" id="39587314"/>
<accession>A0A427XHK0</accession>
<dbReference type="Proteomes" id="UP000279236">
    <property type="component" value="Unassembled WGS sequence"/>
</dbReference>
<evidence type="ECO:0000313" key="3">
    <source>
        <dbReference type="Proteomes" id="UP000279236"/>
    </source>
</evidence>
<gene>
    <name evidence="2" type="ORF">EHS24_002771</name>
</gene>
<comment type="caution">
    <text evidence="2">The sequence shown here is derived from an EMBL/GenBank/DDBJ whole genome shotgun (WGS) entry which is preliminary data.</text>
</comment>
<sequence length="114" mass="12265">MSMTRMLASRALARTARPTAVAVAARQGQRAVAIRFMSQSAAKAADEAAWTETNETESQADVRADATAPGKPDKELVKETERVLRRKDELARADAAKGAHNPTESEADIRADNS</sequence>
<keyword evidence="3" id="KW-1185">Reference proteome</keyword>